<keyword evidence="2" id="KW-0418">Kinase</keyword>
<name>A0AA41X169_9ALTE</name>
<evidence type="ECO:0000256" key="1">
    <source>
        <dbReference type="ARBA" id="ARBA00009460"/>
    </source>
</evidence>
<dbReference type="EMBL" id="JANATA010000159">
    <property type="protein sequence ID" value="MCP3429870.1"/>
    <property type="molecule type" value="Genomic_DNA"/>
</dbReference>
<dbReference type="PANTHER" id="PTHR12149:SF8">
    <property type="entry name" value="PROTEIN-RIBULOSAMINE 3-KINASE"/>
    <property type="match status" value="1"/>
</dbReference>
<keyword evidence="2" id="KW-0808">Transferase</keyword>
<feature type="non-terminal residue" evidence="2">
    <location>
        <position position="89"/>
    </location>
</feature>
<dbReference type="SUPFAM" id="SSF56112">
    <property type="entry name" value="Protein kinase-like (PK-like)"/>
    <property type="match status" value="1"/>
</dbReference>
<dbReference type="Proteomes" id="UP001165413">
    <property type="component" value="Unassembled WGS sequence"/>
</dbReference>
<evidence type="ECO:0000313" key="3">
    <source>
        <dbReference type="Proteomes" id="UP001165413"/>
    </source>
</evidence>
<gene>
    <name evidence="2" type="ORF">NLF92_13095</name>
</gene>
<organism evidence="2 3">
    <name type="scientific">Opacimonas viscosa</name>
    <dbReference type="NCBI Taxonomy" id="2961944"/>
    <lineage>
        <taxon>Bacteria</taxon>
        <taxon>Pseudomonadati</taxon>
        <taxon>Pseudomonadota</taxon>
        <taxon>Gammaproteobacteria</taxon>
        <taxon>Alteromonadales</taxon>
        <taxon>Alteromonadaceae</taxon>
        <taxon>Opacimonas</taxon>
    </lineage>
</organism>
<protein>
    <submittedName>
        <fullName evidence="2">Fructosamine kinase family protein</fullName>
    </submittedName>
</protein>
<dbReference type="Pfam" id="PF03881">
    <property type="entry name" value="Fructosamin_kin"/>
    <property type="match status" value="1"/>
</dbReference>
<keyword evidence="3" id="KW-1185">Reference proteome</keyword>
<proteinExistence type="inferred from homology"/>
<dbReference type="AlphaFoldDB" id="A0AA41X169"/>
<dbReference type="GO" id="GO:0016301">
    <property type="term" value="F:kinase activity"/>
    <property type="evidence" value="ECO:0007669"/>
    <property type="project" value="UniProtKB-KW"/>
</dbReference>
<dbReference type="RefSeq" id="WP_254102658.1">
    <property type="nucleotide sequence ID" value="NZ_JANATA010000159.1"/>
</dbReference>
<dbReference type="Gene3D" id="3.90.1200.10">
    <property type="match status" value="1"/>
</dbReference>
<evidence type="ECO:0000313" key="2">
    <source>
        <dbReference type="EMBL" id="MCP3429870.1"/>
    </source>
</evidence>
<dbReference type="PANTHER" id="PTHR12149">
    <property type="entry name" value="FRUCTOSAMINE 3 KINASE-RELATED PROTEIN"/>
    <property type="match status" value="1"/>
</dbReference>
<sequence length="89" mass="10388">VCVTRIHQYLQHHQPLPSLVHGDLWHGNIGFSHQQPVIFDPAVYIGDRETDIAMTELFGRLPQAFYDGYQATWALDPDYASRRKLYQLY</sequence>
<reference evidence="2" key="1">
    <citation type="submission" date="2022-07" db="EMBL/GenBank/DDBJ databases">
        <title>Characterization of the Novel Bacterium Alteromonas immobilis LMIT006 and Alteromonas gregis LMIT007.</title>
        <authorList>
            <person name="Lin X."/>
        </authorList>
    </citation>
    <scope>NUCLEOTIDE SEQUENCE</scope>
    <source>
        <strain evidence="2">LMIT007</strain>
    </source>
</reference>
<comment type="similarity">
    <text evidence="1">Belongs to the fructosamine kinase family.</text>
</comment>
<feature type="non-terminal residue" evidence="2">
    <location>
        <position position="1"/>
    </location>
</feature>
<dbReference type="InterPro" id="IPR016477">
    <property type="entry name" value="Fructo-/Ketosamine-3-kinase"/>
</dbReference>
<comment type="caution">
    <text evidence="2">The sequence shown here is derived from an EMBL/GenBank/DDBJ whole genome shotgun (WGS) entry which is preliminary data.</text>
</comment>
<accession>A0AA41X169</accession>
<dbReference type="InterPro" id="IPR011009">
    <property type="entry name" value="Kinase-like_dom_sf"/>
</dbReference>